<protein>
    <recommendedName>
        <fullName evidence="3">LamG domain-containing protein</fullName>
    </recommendedName>
</protein>
<reference evidence="1 2" key="1">
    <citation type="submission" date="2018-01" db="EMBL/GenBank/DDBJ databases">
        <title>Draft genome sequence of Nonomuraea sp. KC333.</title>
        <authorList>
            <person name="Sahin N."/>
            <person name="Saygin H."/>
            <person name="Ay H."/>
        </authorList>
    </citation>
    <scope>NUCLEOTIDE SEQUENCE [LARGE SCALE GENOMIC DNA]</scope>
    <source>
        <strain evidence="1 2">KC333</strain>
    </source>
</reference>
<dbReference type="Proteomes" id="UP000249304">
    <property type="component" value="Unassembled WGS sequence"/>
</dbReference>
<dbReference type="Pfam" id="PF13385">
    <property type="entry name" value="Laminin_G_3"/>
    <property type="match status" value="1"/>
</dbReference>
<dbReference type="InterPro" id="IPR013320">
    <property type="entry name" value="ConA-like_dom_sf"/>
</dbReference>
<dbReference type="EMBL" id="POUD01000070">
    <property type="protein sequence ID" value="PZG17240.1"/>
    <property type="molecule type" value="Genomic_DNA"/>
</dbReference>
<dbReference type="Gene3D" id="2.60.120.200">
    <property type="match status" value="1"/>
</dbReference>
<keyword evidence="2" id="KW-1185">Reference proteome</keyword>
<evidence type="ECO:0008006" key="3">
    <source>
        <dbReference type="Google" id="ProtNLM"/>
    </source>
</evidence>
<accession>A0A2W2EUJ7</accession>
<dbReference type="OrthoDB" id="2751008at2"/>
<gene>
    <name evidence="1" type="ORF">C1J01_18595</name>
</gene>
<sequence length="324" mass="34614">MRSSTTRQRQVRAPGPIWAGAVDTVVSGTQASVTVPGGMLTDGWKVRWRVRAINTATTVGSSWSDWQNLTVYVPDPVSEPAVGALQVSPAEQADGITFTPTRTPALLAQVIDPAGQPLRAEAEIEHDPAATGQGSGQIWTGTADNVASGTQASIAVPAGKLVDGWKVRWRLRAVAGDTSSAWSDWQQVTVDVIQPGEKPLAQTTAPVIRADQSFTAAAWLRWSDANGDYSIIEQRGTHQAPFRLGNTPEHGLVFTFTKADAANAPAEGVRSGIKPPVDEWFHLAATYDAATRTATLYLSAPRWAPHSCPSPHGTPRRLRCGSVR</sequence>
<evidence type="ECO:0000313" key="1">
    <source>
        <dbReference type="EMBL" id="PZG17240.1"/>
    </source>
</evidence>
<name>A0A2W2EUJ7_9ACTN</name>
<organism evidence="1 2">
    <name type="scientific">Nonomuraea aridisoli</name>
    <dbReference type="NCBI Taxonomy" id="2070368"/>
    <lineage>
        <taxon>Bacteria</taxon>
        <taxon>Bacillati</taxon>
        <taxon>Actinomycetota</taxon>
        <taxon>Actinomycetes</taxon>
        <taxon>Streptosporangiales</taxon>
        <taxon>Streptosporangiaceae</taxon>
        <taxon>Nonomuraea</taxon>
    </lineage>
</organism>
<comment type="caution">
    <text evidence="1">The sequence shown here is derived from an EMBL/GenBank/DDBJ whole genome shotgun (WGS) entry which is preliminary data.</text>
</comment>
<dbReference type="SUPFAM" id="SSF49899">
    <property type="entry name" value="Concanavalin A-like lectins/glucanases"/>
    <property type="match status" value="1"/>
</dbReference>
<proteinExistence type="predicted"/>
<evidence type="ECO:0000313" key="2">
    <source>
        <dbReference type="Proteomes" id="UP000249304"/>
    </source>
</evidence>
<dbReference type="AlphaFoldDB" id="A0A2W2EUJ7"/>